<dbReference type="Proteomes" id="UP001596306">
    <property type="component" value="Unassembled WGS sequence"/>
</dbReference>
<name>A0ABW1VKQ4_9MICO</name>
<gene>
    <name evidence="3" type="ORF">ACFQB0_13895</name>
</gene>
<feature type="chain" id="PRO_5046439530" evidence="2">
    <location>
        <begin position="30"/>
        <end position="118"/>
    </location>
</feature>
<feature type="region of interest" description="Disordered" evidence="1">
    <location>
        <begin position="89"/>
        <end position="118"/>
    </location>
</feature>
<feature type="region of interest" description="Disordered" evidence="1">
    <location>
        <begin position="28"/>
        <end position="48"/>
    </location>
</feature>
<reference evidence="4" key="1">
    <citation type="journal article" date="2019" name="Int. J. Syst. Evol. Microbiol.">
        <title>The Global Catalogue of Microorganisms (GCM) 10K type strain sequencing project: providing services to taxonomists for standard genome sequencing and annotation.</title>
        <authorList>
            <consortium name="The Broad Institute Genomics Platform"/>
            <consortium name="The Broad Institute Genome Sequencing Center for Infectious Disease"/>
            <person name="Wu L."/>
            <person name="Ma J."/>
        </authorList>
    </citation>
    <scope>NUCLEOTIDE SEQUENCE [LARGE SCALE GENOMIC DNA]</scope>
    <source>
        <strain evidence="4">CCUG 43304</strain>
    </source>
</reference>
<keyword evidence="2" id="KW-0732">Signal</keyword>
<keyword evidence="4" id="KW-1185">Reference proteome</keyword>
<feature type="signal peptide" evidence="2">
    <location>
        <begin position="1"/>
        <end position="29"/>
    </location>
</feature>
<comment type="caution">
    <text evidence="3">The sequence shown here is derived from an EMBL/GenBank/DDBJ whole genome shotgun (WGS) entry which is preliminary data.</text>
</comment>
<protein>
    <submittedName>
        <fullName evidence="3">Uncharacterized protein</fullName>
    </submittedName>
</protein>
<dbReference type="RefSeq" id="WP_386732770.1">
    <property type="nucleotide sequence ID" value="NZ_JBHSTP010000003.1"/>
</dbReference>
<proteinExistence type="predicted"/>
<organism evidence="3 4">
    <name type="scientific">Luethyella okanaganae</name>
    <dbReference type="NCBI Taxonomy" id="69372"/>
    <lineage>
        <taxon>Bacteria</taxon>
        <taxon>Bacillati</taxon>
        <taxon>Actinomycetota</taxon>
        <taxon>Actinomycetes</taxon>
        <taxon>Micrococcales</taxon>
        <taxon>Microbacteriaceae</taxon>
        <taxon>Luethyella</taxon>
    </lineage>
</organism>
<sequence>MTVEAIFAARTLALFAASVALLVGCSQNATPTDGAVDQPSAAGGGGAASCDAATAEGYELFSDPALSVHPEDGVEFGGGTAMSFTYELHDETRSPTRRAPRRTPTTWPSSRMTVASRR</sequence>
<evidence type="ECO:0000256" key="1">
    <source>
        <dbReference type="SAM" id="MobiDB-lite"/>
    </source>
</evidence>
<dbReference type="EMBL" id="JBHSTP010000003">
    <property type="protein sequence ID" value="MFC6357199.1"/>
    <property type="molecule type" value="Genomic_DNA"/>
</dbReference>
<evidence type="ECO:0000256" key="2">
    <source>
        <dbReference type="SAM" id="SignalP"/>
    </source>
</evidence>
<evidence type="ECO:0000313" key="3">
    <source>
        <dbReference type="EMBL" id="MFC6357199.1"/>
    </source>
</evidence>
<accession>A0ABW1VKQ4</accession>
<evidence type="ECO:0000313" key="4">
    <source>
        <dbReference type="Proteomes" id="UP001596306"/>
    </source>
</evidence>
<feature type="compositionally biased region" description="Low complexity" evidence="1">
    <location>
        <begin position="102"/>
        <end position="118"/>
    </location>
</feature>